<dbReference type="Gene3D" id="1.10.10.10">
    <property type="entry name" value="Winged helix-like DNA-binding domain superfamily/Winged helix DNA-binding domain"/>
    <property type="match status" value="1"/>
</dbReference>
<keyword evidence="1" id="KW-0805">Transcription regulation</keyword>
<gene>
    <name evidence="5" type="ORF">ACFQ34_16010</name>
</gene>
<feature type="domain" description="HTH gntR-type" evidence="4">
    <location>
        <begin position="12"/>
        <end position="82"/>
    </location>
</feature>
<evidence type="ECO:0000259" key="4">
    <source>
        <dbReference type="PROSITE" id="PS50949"/>
    </source>
</evidence>
<name>A0ABW3VIH7_9PSEU</name>
<evidence type="ECO:0000313" key="5">
    <source>
        <dbReference type="EMBL" id="MFD1234797.1"/>
    </source>
</evidence>
<evidence type="ECO:0000313" key="6">
    <source>
        <dbReference type="Proteomes" id="UP001597182"/>
    </source>
</evidence>
<dbReference type="PROSITE" id="PS50949">
    <property type="entry name" value="HTH_GNTR"/>
    <property type="match status" value="1"/>
</dbReference>
<organism evidence="5 6">
    <name type="scientific">Pseudonocardia benzenivorans</name>
    <dbReference type="NCBI Taxonomy" id="228005"/>
    <lineage>
        <taxon>Bacteria</taxon>
        <taxon>Bacillati</taxon>
        <taxon>Actinomycetota</taxon>
        <taxon>Actinomycetes</taxon>
        <taxon>Pseudonocardiales</taxon>
        <taxon>Pseudonocardiaceae</taxon>
        <taxon>Pseudonocardia</taxon>
    </lineage>
</organism>
<dbReference type="SUPFAM" id="SSF48008">
    <property type="entry name" value="GntR ligand-binding domain-like"/>
    <property type="match status" value="1"/>
</dbReference>
<dbReference type="Pfam" id="PF00392">
    <property type="entry name" value="GntR"/>
    <property type="match status" value="1"/>
</dbReference>
<dbReference type="SMART" id="SM00345">
    <property type="entry name" value="HTH_GNTR"/>
    <property type="match status" value="1"/>
</dbReference>
<dbReference type="InterPro" id="IPR000524">
    <property type="entry name" value="Tscrpt_reg_HTH_GntR"/>
</dbReference>
<evidence type="ECO:0000256" key="1">
    <source>
        <dbReference type="ARBA" id="ARBA00023015"/>
    </source>
</evidence>
<dbReference type="InterPro" id="IPR036390">
    <property type="entry name" value="WH_DNA-bd_sf"/>
</dbReference>
<dbReference type="PANTHER" id="PTHR43537:SF24">
    <property type="entry name" value="GLUCONATE OPERON TRANSCRIPTIONAL REPRESSOR"/>
    <property type="match status" value="1"/>
</dbReference>
<sequence length="247" mass="27088">MTDGRAPEARRRKVAEVVARELTLSILDGELPAEAPLPTEREMMDDLGVGRPALREALRLLEDRGVLEIRLGRNGGPVVRHPGTADFAAPLALVLAFQRATLDDILVAREAIEPAAAGLAALRRPDEAVDELRRSAARILEAPDDHDVMLRENAFFHARIADLSGNAVLRVFIDSVKSLLEDASLTVDYPASRRQALGHAHDAIVESIAVRDAAAATEAMRVHLVEARSYWRDHFPALLDRTVRQSL</sequence>
<dbReference type="Pfam" id="PF07729">
    <property type="entry name" value="FCD"/>
    <property type="match status" value="1"/>
</dbReference>
<proteinExistence type="predicted"/>
<protein>
    <submittedName>
        <fullName evidence="5">FadR/GntR family transcriptional regulator</fullName>
    </submittedName>
</protein>
<dbReference type="EMBL" id="JBHTMB010000140">
    <property type="protein sequence ID" value="MFD1234797.1"/>
    <property type="molecule type" value="Genomic_DNA"/>
</dbReference>
<keyword evidence="3" id="KW-0804">Transcription</keyword>
<keyword evidence="6" id="KW-1185">Reference proteome</keyword>
<keyword evidence="2" id="KW-0238">DNA-binding</keyword>
<dbReference type="RefSeq" id="WP_013672824.1">
    <property type="nucleotide sequence ID" value="NZ_BAABKS010000022.1"/>
</dbReference>
<dbReference type="SMART" id="SM00895">
    <property type="entry name" value="FCD"/>
    <property type="match status" value="1"/>
</dbReference>
<comment type="caution">
    <text evidence="5">The sequence shown here is derived from an EMBL/GenBank/DDBJ whole genome shotgun (WGS) entry which is preliminary data.</text>
</comment>
<reference evidence="6" key="1">
    <citation type="journal article" date="2019" name="Int. J. Syst. Evol. Microbiol.">
        <title>The Global Catalogue of Microorganisms (GCM) 10K type strain sequencing project: providing services to taxonomists for standard genome sequencing and annotation.</title>
        <authorList>
            <consortium name="The Broad Institute Genomics Platform"/>
            <consortium name="The Broad Institute Genome Sequencing Center for Infectious Disease"/>
            <person name="Wu L."/>
            <person name="Ma J."/>
        </authorList>
    </citation>
    <scope>NUCLEOTIDE SEQUENCE [LARGE SCALE GENOMIC DNA]</scope>
    <source>
        <strain evidence="6">CCUG 49018</strain>
    </source>
</reference>
<dbReference type="InterPro" id="IPR036388">
    <property type="entry name" value="WH-like_DNA-bd_sf"/>
</dbReference>
<dbReference type="PANTHER" id="PTHR43537">
    <property type="entry name" value="TRANSCRIPTIONAL REGULATOR, GNTR FAMILY"/>
    <property type="match status" value="1"/>
</dbReference>
<dbReference type="InterPro" id="IPR008920">
    <property type="entry name" value="TF_FadR/GntR_C"/>
</dbReference>
<dbReference type="PRINTS" id="PR00035">
    <property type="entry name" value="HTHGNTR"/>
</dbReference>
<evidence type="ECO:0000256" key="2">
    <source>
        <dbReference type="ARBA" id="ARBA00023125"/>
    </source>
</evidence>
<dbReference type="SUPFAM" id="SSF46785">
    <property type="entry name" value="Winged helix' DNA-binding domain"/>
    <property type="match status" value="1"/>
</dbReference>
<dbReference type="Proteomes" id="UP001597182">
    <property type="component" value="Unassembled WGS sequence"/>
</dbReference>
<dbReference type="InterPro" id="IPR011711">
    <property type="entry name" value="GntR_C"/>
</dbReference>
<evidence type="ECO:0000256" key="3">
    <source>
        <dbReference type="ARBA" id="ARBA00023163"/>
    </source>
</evidence>
<dbReference type="Gene3D" id="1.20.120.530">
    <property type="entry name" value="GntR ligand-binding domain-like"/>
    <property type="match status" value="1"/>
</dbReference>
<accession>A0ABW3VIH7</accession>
<dbReference type="CDD" id="cd07377">
    <property type="entry name" value="WHTH_GntR"/>
    <property type="match status" value="1"/>
</dbReference>